<comment type="caution">
    <text evidence="1">The sequence shown here is derived from an EMBL/GenBank/DDBJ whole genome shotgun (WGS) entry which is preliminary data.</text>
</comment>
<protein>
    <submittedName>
        <fullName evidence="1">Uncharacterized protein</fullName>
    </submittedName>
</protein>
<proteinExistence type="predicted"/>
<keyword evidence="2" id="KW-1185">Reference proteome</keyword>
<dbReference type="Proteomes" id="UP000639294">
    <property type="component" value="Unassembled WGS sequence"/>
</dbReference>
<name>A0ABS0FWE3_9PSED</name>
<evidence type="ECO:0000313" key="2">
    <source>
        <dbReference type="Proteomes" id="UP000639294"/>
    </source>
</evidence>
<evidence type="ECO:0000313" key="1">
    <source>
        <dbReference type="EMBL" id="MBF8644667.1"/>
    </source>
</evidence>
<organism evidence="1 2">
    <name type="scientific">Pseudomonas pudica</name>
    <dbReference type="NCBI Taxonomy" id="272772"/>
    <lineage>
        <taxon>Bacteria</taxon>
        <taxon>Pseudomonadati</taxon>
        <taxon>Pseudomonadota</taxon>
        <taxon>Gammaproteobacteria</taxon>
        <taxon>Pseudomonadales</taxon>
        <taxon>Pseudomonadaceae</taxon>
        <taxon>Pseudomonas</taxon>
    </lineage>
</organism>
<sequence>MKRNVASMLMPDDPVMREAIEAMKRYHQAQEAGEADVEVERLRLTAEQLFQSISDYQLAALGHQPLVRH</sequence>
<accession>A0ABS0FWE3</accession>
<reference evidence="1 2" key="1">
    <citation type="submission" date="2020-10" db="EMBL/GenBank/DDBJ databases">
        <title>Genome sequences of Pseudomonas isolates.</title>
        <authorList>
            <person name="Wessels L."/>
            <person name="Reich F."/>
            <person name="Hammerl J."/>
        </authorList>
    </citation>
    <scope>NUCLEOTIDE SEQUENCE [LARGE SCALE GENOMIC DNA]</scope>
    <source>
        <strain evidence="1 2">20-MO00628-0</strain>
    </source>
</reference>
<gene>
    <name evidence="1" type="ORF">IRZ77_03715</name>
</gene>
<dbReference type="EMBL" id="JADLJS010000003">
    <property type="protein sequence ID" value="MBF8644667.1"/>
    <property type="molecule type" value="Genomic_DNA"/>
</dbReference>